<accession>A0AAN8JG78</accession>
<organism evidence="2 3">
    <name type="scientific">Patella caerulea</name>
    <name type="common">Rayed Mediterranean limpet</name>
    <dbReference type="NCBI Taxonomy" id="87958"/>
    <lineage>
        <taxon>Eukaryota</taxon>
        <taxon>Metazoa</taxon>
        <taxon>Spiralia</taxon>
        <taxon>Lophotrochozoa</taxon>
        <taxon>Mollusca</taxon>
        <taxon>Gastropoda</taxon>
        <taxon>Patellogastropoda</taxon>
        <taxon>Patelloidea</taxon>
        <taxon>Patellidae</taxon>
        <taxon>Patella</taxon>
    </lineage>
</organism>
<dbReference type="AlphaFoldDB" id="A0AAN8JG78"/>
<name>A0AAN8JG78_PATCE</name>
<dbReference type="EMBL" id="JAZGQO010000011">
    <property type="protein sequence ID" value="KAK6173734.1"/>
    <property type="molecule type" value="Genomic_DNA"/>
</dbReference>
<keyword evidence="1" id="KW-0732">Signal</keyword>
<proteinExistence type="predicted"/>
<keyword evidence="3" id="KW-1185">Reference proteome</keyword>
<protein>
    <submittedName>
        <fullName evidence="2">Uncharacterized protein</fullName>
    </submittedName>
</protein>
<dbReference type="Proteomes" id="UP001347796">
    <property type="component" value="Unassembled WGS sequence"/>
</dbReference>
<sequence>MNTLLIIMLSGAAFIAVTGQPHTEIGSAMDPPEENMPPWQYQLEDMPADPHYYGSRYPNLQPRFRRRDDCQESKQELKYLSYELADLSNAISALAYARHDNGDQRRQPYYYFYGDDGQKTDVPGWLRGRRRF</sequence>
<evidence type="ECO:0000313" key="2">
    <source>
        <dbReference type="EMBL" id="KAK6173734.1"/>
    </source>
</evidence>
<comment type="caution">
    <text evidence="2">The sequence shown here is derived from an EMBL/GenBank/DDBJ whole genome shotgun (WGS) entry which is preliminary data.</text>
</comment>
<evidence type="ECO:0000256" key="1">
    <source>
        <dbReference type="SAM" id="SignalP"/>
    </source>
</evidence>
<gene>
    <name evidence="2" type="ORF">SNE40_017139</name>
</gene>
<reference evidence="2 3" key="1">
    <citation type="submission" date="2024-01" db="EMBL/GenBank/DDBJ databases">
        <title>The genome of the rayed Mediterranean limpet Patella caerulea (Linnaeus, 1758).</title>
        <authorList>
            <person name="Anh-Thu Weber A."/>
            <person name="Halstead-Nussloch G."/>
        </authorList>
    </citation>
    <scope>NUCLEOTIDE SEQUENCE [LARGE SCALE GENOMIC DNA]</scope>
    <source>
        <strain evidence="2">AATW-2023a</strain>
        <tissue evidence="2">Whole specimen</tissue>
    </source>
</reference>
<feature type="signal peptide" evidence="1">
    <location>
        <begin position="1"/>
        <end position="19"/>
    </location>
</feature>
<evidence type="ECO:0000313" key="3">
    <source>
        <dbReference type="Proteomes" id="UP001347796"/>
    </source>
</evidence>
<feature type="chain" id="PRO_5042839813" evidence="1">
    <location>
        <begin position="20"/>
        <end position="132"/>
    </location>
</feature>